<accession>A0A9X9G0J4</accession>
<name>A0A9X9G0J4_9GAMM</name>
<dbReference type="RefSeq" id="WP_147839075.1">
    <property type="nucleotide sequence ID" value="NZ_VOUP01000021.1"/>
</dbReference>
<dbReference type="EMBL" id="VOUP01000021">
    <property type="protein sequence ID" value="TXE24843.1"/>
    <property type="molecule type" value="Genomic_DNA"/>
</dbReference>
<reference evidence="2 3" key="1">
    <citation type="submission" date="2019-07" db="EMBL/GenBank/DDBJ databases">
        <title>Serratia strains were isolated from fresh produce.</title>
        <authorList>
            <person name="Cho G.-S."/>
            <person name="Stein M."/>
            <person name="Lee W."/>
            <person name="Suh S.H."/>
            <person name="Franz C.M.A.P."/>
        </authorList>
    </citation>
    <scope>NUCLEOTIDE SEQUENCE [LARGE SCALE GENOMIC DNA]</scope>
    <source>
        <strain evidence="2 3">S17</strain>
    </source>
</reference>
<sequence length="217" mass="24939">MFLFNETHPMVLDPKHHPFNVAYLPRIAQVLCNALQEHSQTTVIRVDLHLPEDGDVGDSITSDADLSQGLMSRFIDSLKAQIVAYRHQKAREGKRCHRTSVRYVWVLEQPELDGKKHYHLALLVNTDTFNALGSYDELGKGLASMIQNAWLSAMRVRDWPEYLTLVHFPDNPLAFLDLNKPDFRDKLNALTFRLSYLAKHRTKRYSSNERSFGCSQG</sequence>
<evidence type="ECO:0000259" key="1">
    <source>
        <dbReference type="Pfam" id="PF11726"/>
    </source>
</evidence>
<proteinExistence type="predicted"/>
<comment type="caution">
    <text evidence="2">The sequence shown here is derived from an EMBL/GenBank/DDBJ whole genome shotgun (WGS) entry which is preliminary data.</text>
</comment>
<evidence type="ECO:0000313" key="2">
    <source>
        <dbReference type="EMBL" id="TXE24843.1"/>
    </source>
</evidence>
<evidence type="ECO:0000313" key="3">
    <source>
        <dbReference type="Proteomes" id="UP000321307"/>
    </source>
</evidence>
<gene>
    <name evidence="2" type="ORF">FOT63_23560</name>
</gene>
<dbReference type="Pfam" id="PF11726">
    <property type="entry name" value="YagK_YfjJ_C"/>
    <property type="match status" value="1"/>
</dbReference>
<dbReference type="AlphaFoldDB" id="A0A9X9G0J4"/>
<dbReference type="InterPro" id="IPR057271">
    <property type="entry name" value="YagK_YfjJ_C"/>
</dbReference>
<dbReference type="Proteomes" id="UP000321307">
    <property type="component" value="Unassembled WGS sequence"/>
</dbReference>
<feature type="domain" description="YagK/YfjJ C-terminal" evidence="1">
    <location>
        <begin position="35"/>
        <end position="215"/>
    </location>
</feature>
<protein>
    <submittedName>
        <fullName evidence="2">Inovirus Gp2 family protein</fullName>
    </submittedName>
</protein>
<organism evidence="2 3">
    <name type="scientific">Serratia ureilytica</name>
    <dbReference type="NCBI Taxonomy" id="300181"/>
    <lineage>
        <taxon>Bacteria</taxon>
        <taxon>Pseudomonadati</taxon>
        <taxon>Pseudomonadota</taxon>
        <taxon>Gammaproteobacteria</taxon>
        <taxon>Enterobacterales</taxon>
        <taxon>Yersiniaceae</taxon>
        <taxon>Serratia</taxon>
    </lineage>
</organism>